<dbReference type="EMBL" id="MU004236">
    <property type="protein sequence ID" value="KAF2668787.1"/>
    <property type="molecule type" value="Genomic_DNA"/>
</dbReference>
<dbReference type="Proteomes" id="UP000799302">
    <property type="component" value="Unassembled WGS sequence"/>
</dbReference>
<accession>A0A6A6UBG0</accession>
<gene>
    <name evidence="1" type="ORF">BT63DRAFT_480152</name>
</gene>
<keyword evidence="2" id="KW-1185">Reference proteome</keyword>
<protein>
    <submittedName>
        <fullName evidence="1">Uncharacterized protein</fullName>
    </submittedName>
</protein>
<organism evidence="1 2">
    <name type="scientific">Microthyrium microscopicum</name>
    <dbReference type="NCBI Taxonomy" id="703497"/>
    <lineage>
        <taxon>Eukaryota</taxon>
        <taxon>Fungi</taxon>
        <taxon>Dikarya</taxon>
        <taxon>Ascomycota</taxon>
        <taxon>Pezizomycotina</taxon>
        <taxon>Dothideomycetes</taxon>
        <taxon>Dothideomycetes incertae sedis</taxon>
        <taxon>Microthyriales</taxon>
        <taxon>Microthyriaceae</taxon>
        <taxon>Microthyrium</taxon>
    </lineage>
</organism>
<evidence type="ECO:0000313" key="1">
    <source>
        <dbReference type="EMBL" id="KAF2668787.1"/>
    </source>
</evidence>
<evidence type="ECO:0000313" key="2">
    <source>
        <dbReference type="Proteomes" id="UP000799302"/>
    </source>
</evidence>
<sequence>MATNKSKQPLPQIEIFISTSTPTLDILGDETFKIILTATLKSDRPITFPRANTIFEVSTAIHDCGLSFTSVKTGKAARRSPDGLVCSFSASATNAFSTHKVSTLQPNEEQLFIHTLGPFRGSSGVLTDQTHTDASPKGGIWYGTTGLETGTYDISVPSDRCISVWKYAPSTANLWGWWGERVHNAPIHFVVKKTATVLVKQVEDPRDMSVSFQL</sequence>
<proteinExistence type="predicted"/>
<name>A0A6A6UBG0_9PEZI</name>
<dbReference type="AlphaFoldDB" id="A0A6A6UBG0"/>
<reference evidence="1" key="1">
    <citation type="journal article" date="2020" name="Stud. Mycol.">
        <title>101 Dothideomycetes genomes: a test case for predicting lifestyles and emergence of pathogens.</title>
        <authorList>
            <person name="Haridas S."/>
            <person name="Albert R."/>
            <person name="Binder M."/>
            <person name="Bloem J."/>
            <person name="Labutti K."/>
            <person name="Salamov A."/>
            <person name="Andreopoulos B."/>
            <person name="Baker S."/>
            <person name="Barry K."/>
            <person name="Bills G."/>
            <person name="Bluhm B."/>
            <person name="Cannon C."/>
            <person name="Castanera R."/>
            <person name="Culley D."/>
            <person name="Daum C."/>
            <person name="Ezra D."/>
            <person name="Gonzalez J."/>
            <person name="Henrissat B."/>
            <person name="Kuo A."/>
            <person name="Liang C."/>
            <person name="Lipzen A."/>
            <person name="Lutzoni F."/>
            <person name="Magnuson J."/>
            <person name="Mondo S."/>
            <person name="Nolan M."/>
            <person name="Ohm R."/>
            <person name="Pangilinan J."/>
            <person name="Park H.-J."/>
            <person name="Ramirez L."/>
            <person name="Alfaro M."/>
            <person name="Sun H."/>
            <person name="Tritt A."/>
            <person name="Yoshinaga Y."/>
            <person name="Zwiers L.-H."/>
            <person name="Turgeon B."/>
            <person name="Goodwin S."/>
            <person name="Spatafora J."/>
            <person name="Crous P."/>
            <person name="Grigoriev I."/>
        </authorList>
    </citation>
    <scope>NUCLEOTIDE SEQUENCE</scope>
    <source>
        <strain evidence="1">CBS 115976</strain>
    </source>
</reference>